<dbReference type="AlphaFoldDB" id="A0AAQ3MDY4"/>
<protein>
    <submittedName>
        <fullName evidence="1">Uncharacterized protein</fullName>
    </submittedName>
</protein>
<keyword evidence="2" id="KW-1185">Reference proteome</keyword>
<dbReference type="Proteomes" id="UP001374535">
    <property type="component" value="Chromosome 11"/>
</dbReference>
<proteinExistence type="predicted"/>
<evidence type="ECO:0000313" key="2">
    <source>
        <dbReference type="Proteomes" id="UP001374535"/>
    </source>
</evidence>
<name>A0AAQ3MDY4_VIGMU</name>
<gene>
    <name evidence="1" type="ORF">V8G54_034754</name>
</gene>
<dbReference type="EMBL" id="CP144690">
    <property type="protein sequence ID" value="WVY89240.1"/>
    <property type="molecule type" value="Genomic_DNA"/>
</dbReference>
<evidence type="ECO:0000313" key="1">
    <source>
        <dbReference type="EMBL" id="WVY89240.1"/>
    </source>
</evidence>
<reference evidence="1 2" key="1">
    <citation type="journal article" date="2023" name="Life. Sci Alliance">
        <title>Evolutionary insights into 3D genome organization and epigenetic landscape of Vigna mungo.</title>
        <authorList>
            <person name="Junaid A."/>
            <person name="Singh B."/>
            <person name="Bhatia S."/>
        </authorList>
    </citation>
    <scope>NUCLEOTIDE SEQUENCE [LARGE SCALE GENOMIC DNA]</scope>
    <source>
        <strain evidence="1">Urdbean</strain>
    </source>
</reference>
<organism evidence="1 2">
    <name type="scientific">Vigna mungo</name>
    <name type="common">Black gram</name>
    <name type="synonym">Phaseolus mungo</name>
    <dbReference type="NCBI Taxonomy" id="3915"/>
    <lineage>
        <taxon>Eukaryota</taxon>
        <taxon>Viridiplantae</taxon>
        <taxon>Streptophyta</taxon>
        <taxon>Embryophyta</taxon>
        <taxon>Tracheophyta</taxon>
        <taxon>Spermatophyta</taxon>
        <taxon>Magnoliopsida</taxon>
        <taxon>eudicotyledons</taxon>
        <taxon>Gunneridae</taxon>
        <taxon>Pentapetalae</taxon>
        <taxon>rosids</taxon>
        <taxon>fabids</taxon>
        <taxon>Fabales</taxon>
        <taxon>Fabaceae</taxon>
        <taxon>Papilionoideae</taxon>
        <taxon>50 kb inversion clade</taxon>
        <taxon>NPAAA clade</taxon>
        <taxon>indigoferoid/millettioid clade</taxon>
        <taxon>Phaseoleae</taxon>
        <taxon>Vigna</taxon>
    </lineage>
</organism>
<sequence>MQVLWHCIMHLPPSCMSHITCKLLQNVHIPVAVVVSKAKPWFITQIMDDIKDWWIGSEETGFHHFFLFFITFPEVLQEVHMFWNPVPPCEDFIKIPLVPSIVGDNFIDVIHKQLECTI</sequence>
<accession>A0AAQ3MDY4</accession>